<dbReference type="Pfam" id="PF07238">
    <property type="entry name" value="PilZ"/>
    <property type="match status" value="1"/>
</dbReference>
<dbReference type="InterPro" id="IPR009875">
    <property type="entry name" value="PilZ_domain"/>
</dbReference>
<dbReference type="RefSeq" id="WP_071060983.1">
    <property type="nucleotide sequence ID" value="NZ_MKIE01000001.1"/>
</dbReference>
<dbReference type="InterPro" id="IPR009926">
    <property type="entry name" value="T3SS_YcgR_PilZN"/>
</dbReference>
<dbReference type="Gene3D" id="2.40.10.220">
    <property type="entry name" value="predicted glycosyltransferase like domains"/>
    <property type="match status" value="1"/>
</dbReference>
<keyword evidence="3" id="KW-0969">Cilium</keyword>
<dbReference type="OrthoDB" id="9783080at2"/>
<evidence type="ECO:0000259" key="1">
    <source>
        <dbReference type="Pfam" id="PF07238"/>
    </source>
</evidence>
<feature type="domain" description="PilZ" evidence="1">
    <location>
        <begin position="98"/>
        <end position="199"/>
    </location>
</feature>
<proteinExistence type="predicted"/>
<evidence type="ECO:0000313" key="3">
    <source>
        <dbReference type="EMBL" id="OHW63476.1"/>
    </source>
</evidence>
<keyword evidence="4" id="KW-1185">Reference proteome</keyword>
<name>A0A1S1VA33_9FIRM</name>
<evidence type="ECO:0000259" key="2">
    <source>
        <dbReference type="Pfam" id="PF12945"/>
    </source>
</evidence>
<organism evidence="3 4">
    <name type="scientific">Andreesenia angusta</name>
    <dbReference type="NCBI Taxonomy" id="39480"/>
    <lineage>
        <taxon>Bacteria</taxon>
        <taxon>Bacillati</taxon>
        <taxon>Bacillota</taxon>
        <taxon>Tissierellia</taxon>
        <taxon>Tissierellales</taxon>
        <taxon>Gottschalkiaceae</taxon>
        <taxon>Andreesenia</taxon>
    </lineage>
</organism>
<reference evidence="3 4" key="1">
    <citation type="submission" date="2016-09" db="EMBL/GenBank/DDBJ databases">
        <title>Genome sequence of Eubacterium angustum.</title>
        <authorList>
            <person name="Poehlein A."/>
            <person name="Daniel R."/>
        </authorList>
    </citation>
    <scope>NUCLEOTIDE SEQUENCE [LARGE SCALE GENOMIC DNA]</scope>
    <source>
        <strain evidence="3 4">DSM 1989</strain>
    </source>
</reference>
<gene>
    <name evidence="3" type="primary">ycgR</name>
    <name evidence="3" type="ORF">EUAN_03400</name>
</gene>
<dbReference type="SUPFAM" id="SSF141371">
    <property type="entry name" value="PilZ domain-like"/>
    <property type="match status" value="1"/>
</dbReference>
<keyword evidence="3" id="KW-0282">Flagellum</keyword>
<evidence type="ECO:0000313" key="4">
    <source>
        <dbReference type="Proteomes" id="UP000180254"/>
    </source>
</evidence>
<accession>A0A1S1VA33</accession>
<dbReference type="EMBL" id="MKIE01000001">
    <property type="protein sequence ID" value="OHW63476.1"/>
    <property type="molecule type" value="Genomic_DNA"/>
</dbReference>
<comment type="caution">
    <text evidence="3">The sequence shown here is derived from an EMBL/GenBank/DDBJ whole genome shotgun (WGS) entry which is preliminary data.</text>
</comment>
<keyword evidence="3" id="KW-0966">Cell projection</keyword>
<protein>
    <submittedName>
        <fullName evidence="3">Flagellar brake protein YcgR</fullName>
    </submittedName>
</protein>
<dbReference type="Proteomes" id="UP000180254">
    <property type="component" value="Unassembled WGS sequence"/>
</dbReference>
<dbReference type="AlphaFoldDB" id="A0A1S1VA33"/>
<dbReference type="STRING" id="39480.EUAN_03400"/>
<dbReference type="Pfam" id="PF12945">
    <property type="entry name" value="PilZNR"/>
    <property type="match status" value="1"/>
</dbReference>
<feature type="domain" description="Type III secretion system flagellar brake protein YcgR PilZN" evidence="2">
    <location>
        <begin position="9"/>
        <end position="81"/>
    </location>
</feature>
<sequence>MDLSMFKEGDRVMLETVTLMEENEFTTRIEKIESNVLTVLSPICKGAILRIPTNSRVVIIVFTGDKVYKARGVAIDNFKEGNFHLSKIEINSEVERFERRNYFRLSIMKPVRIMKADSEDIVEGKTVDLGGGGMQVKSEEKFYKGQKLLVEVEIDGEFLELDGEVVSIMPGINHHDEKYGIKFLELGDKVVDKIVSYIFSVQRERIRNDRKVKS</sequence>
<dbReference type="GO" id="GO:0035438">
    <property type="term" value="F:cyclic-di-GMP binding"/>
    <property type="evidence" value="ECO:0007669"/>
    <property type="project" value="InterPro"/>
</dbReference>